<sequence length="336" mass="39078">MQLTHFEIISTKETLMTPLLTNKTLNTWSTNFTWPHLFNLSNVQSSITLSGIFVLFEAFYSQSISEHFNFTRQHKQIHWNFGTIECEMESALVFFKTFSGQFNYILSDPDTITITYAYTPTSTKLILQIKTISNPTLNGNSIYNTLHKKTSCAFITQPSTTLKRNKSFEEQYNLFNKSVQAYPLKVLSTEQIALSFTDVLNDAKISSSFKTFLETNYCSENLLFLLNVDEYKQESSINKRNKLGQSIYKRFINNDSTEAINLADHIHKQISESSIKNAFNINTFDTAYQHIMEMLKFDLWPRFLKKESQMVRQCSTVSVKETRKSIISKFFNFRFT</sequence>
<name>A0AC35TKP2_9BILA</name>
<proteinExistence type="predicted"/>
<evidence type="ECO:0000313" key="1">
    <source>
        <dbReference type="Proteomes" id="UP000095286"/>
    </source>
</evidence>
<reference evidence="2" key="1">
    <citation type="submission" date="2016-11" db="UniProtKB">
        <authorList>
            <consortium name="WormBaseParasite"/>
        </authorList>
    </citation>
    <scope>IDENTIFICATION</scope>
    <source>
        <strain evidence="2">KR3021</strain>
    </source>
</reference>
<dbReference type="Proteomes" id="UP000095286">
    <property type="component" value="Unplaced"/>
</dbReference>
<accession>A0AC35TKP2</accession>
<evidence type="ECO:0000313" key="2">
    <source>
        <dbReference type="WBParaSite" id="RSKR_0000173200.1"/>
    </source>
</evidence>
<dbReference type="WBParaSite" id="RSKR_0000173200.1">
    <property type="protein sequence ID" value="RSKR_0000173200.1"/>
    <property type="gene ID" value="RSKR_0000173200"/>
</dbReference>
<protein>
    <submittedName>
        <fullName evidence="2">RGS domain-containing protein</fullName>
    </submittedName>
</protein>
<organism evidence="1 2">
    <name type="scientific">Rhabditophanes sp. KR3021</name>
    <dbReference type="NCBI Taxonomy" id="114890"/>
    <lineage>
        <taxon>Eukaryota</taxon>
        <taxon>Metazoa</taxon>
        <taxon>Ecdysozoa</taxon>
        <taxon>Nematoda</taxon>
        <taxon>Chromadorea</taxon>
        <taxon>Rhabditida</taxon>
        <taxon>Tylenchina</taxon>
        <taxon>Panagrolaimomorpha</taxon>
        <taxon>Strongyloidoidea</taxon>
        <taxon>Alloionematidae</taxon>
        <taxon>Rhabditophanes</taxon>
    </lineage>
</organism>